<sequence length="179" mass="20450">TVLVQHCAFWDRDGDGIIWPLDTFRGFRELGYNLLLSIIAVFVIHTGFSYPTRLQHSLVPDPLFRVYLDGIHKAKHGSDTGTYNSQGYFQPQVFEGIFNRYSASGDALTVREVFNLIKGQRVAMDPFGWFAAGFEFYTLVLSTYDAKSGVCPKDSIRRLYDGSFFWHVKQCRETGRGEQ</sequence>
<dbReference type="Pfam" id="PF05042">
    <property type="entry name" value="Caleosin"/>
    <property type="match status" value="1"/>
</dbReference>
<dbReference type="GeneID" id="63783612"/>
<evidence type="ECO:0000256" key="1">
    <source>
        <dbReference type="ARBA" id="ARBA00006765"/>
    </source>
</evidence>
<feature type="non-terminal residue" evidence="3">
    <location>
        <position position="179"/>
    </location>
</feature>
<evidence type="ECO:0000256" key="2">
    <source>
        <dbReference type="SAM" id="Phobius"/>
    </source>
</evidence>
<keyword evidence="2" id="KW-1133">Transmembrane helix</keyword>
<dbReference type="STRING" id="56484.A0A1Y2EWR9"/>
<feature type="transmembrane region" description="Helical" evidence="2">
    <location>
        <begin position="30"/>
        <end position="48"/>
    </location>
</feature>
<dbReference type="Proteomes" id="UP000193685">
    <property type="component" value="Unassembled WGS sequence"/>
</dbReference>
<reference evidence="3 4" key="1">
    <citation type="submission" date="2016-07" db="EMBL/GenBank/DDBJ databases">
        <title>Pervasive Adenine N6-methylation of Active Genes in Fungi.</title>
        <authorList>
            <consortium name="DOE Joint Genome Institute"/>
            <person name="Mondo S.J."/>
            <person name="Dannebaum R.O."/>
            <person name="Kuo R.C."/>
            <person name="Labutti K."/>
            <person name="Haridas S."/>
            <person name="Kuo A."/>
            <person name="Salamov A."/>
            <person name="Ahrendt S.R."/>
            <person name="Lipzen A."/>
            <person name="Sullivan W."/>
            <person name="Andreopoulos W.B."/>
            <person name="Clum A."/>
            <person name="Lindquist E."/>
            <person name="Daum C."/>
            <person name="Ramamoorthy G.K."/>
            <person name="Gryganskyi A."/>
            <person name="Culley D."/>
            <person name="Magnuson J.K."/>
            <person name="James T.Y."/>
            <person name="O'Malley M.A."/>
            <person name="Stajich J.E."/>
            <person name="Spatafora J.W."/>
            <person name="Visel A."/>
            <person name="Grigoriev I.V."/>
        </authorList>
    </citation>
    <scope>NUCLEOTIDE SEQUENCE [LARGE SCALE GENOMIC DNA]</scope>
    <source>
        <strain evidence="3 4">12-1054</strain>
    </source>
</reference>
<evidence type="ECO:0000313" key="3">
    <source>
        <dbReference type="EMBL" id="ORY76033.1"/>
    </source>
</evidence>
<keyword evidence="2" id="KW-0812">Transmembrane</keyword>
<dbReference type="OMA" id="RLAYSWL"/>
<organism evidence="3 4">
    <name type="scientific">Protomyces lactucae-debilis</name>
    <dbReference type="NCBI Taxonomy" id="2754530"/>
    <lineage>
        <taxon>Eukaryota</taxon>
        <taxon>Fungi</taxon>
        <taxon>Dikarya</taxon>
        <taxon>Ascomycota</taxon>
        <taxon>Taphrinomycotina</taxon>
        <taxon>Taphrinomycetes</taxon>
        <taxon>Taphrinales</taxon>
        <taxon>Protomycetaceae</taxon>
        <taxon>Protomyces</taxon>
    </lineage>
</organism>
<dbReference type="EMBL" id="MCFI01000024">
    <property type="protein sequence ID" value="ORY76033.1"/>
    <property type="molecule type" value="Genomic_DNA"/>
</dbReference>
<protein>
    <submittedName>
        <fullName evidence="3">Caleosin</fullName>
    </submittedName>
</protein>
<dbReference type="GO" id="GO:0005509">
    <property type="term" value="F:calcium ion binding"/>
    <property type="evidence" value="ECO:0007669"/>
    <property type="project" value="TreeGrafter"/>
</dbReference>
<name>A0A1Y2EWR9_PROLT</name>
<keyword evidence="4" id="KW-1185">Reference proteome</keyword>
<dbReference type="PANTHER" id="PTHR31495">
    <property type="entry name" value="PEROXYGENASE 3-RELATED"/>
    <property type="match status" value="1"/>
</dbReference>
<gene>
    <name evidence="3" type="ORF">BCR37DRAFT_331187</name>
</gene>
<keyword evidence="2" id="KW-0472">Membrane</keyword>
<dbReference type="OrthoDB" id="640742at2759"/>
<dbReference type="RefSeq" id="XP_040722486.1">
    <property type="nucleotide sequence ID" value="XM_040867013.1"/>
</dbReference>
<accession>A0A1Y2EWR9</accession>
<evidence type="ECO:0000313" key="4">
    <source>
        <dbReference type="Proteomes" id="UP000193685"/>
    </source>
</evidence>
<dbReference type="GO" id="GO:0004497">
    <property type="term" value="F:monooxygenase activity"/>
    <property type="evidence" value="ECO:0007669"/>
    <property type="project" value="TreeGrafter"/>
</dbReference>
<feature type="non-terminal residue" evidence="3">
    <location>
        <position position="1"/>
    </location>
</feature>
<comment type="similarity">
    <text evidence="1">Belongs to the caleosin family.</text>
</comment>
<dbReference type="InterPro" id="IPR007736">
    <property type="entry name" value="Caleosin-related"/>
</dbReference>
<comment type="caution">
    <text evidence="3">The sequence shown here is derived from an EMBL/GenBank/DDBJ whole genome shotgun (WGS) entry which is preliminary data.</text>
</comment>
<dbReference type="PANTHER" id="PTHR31495:SF0">
    <property type="entry name" value="BINDING PROTEIN CALEOSIN, PUTATIVE (AFU_ORTHOLOGUE AFUA_5G13750)-RELATED"/>
    <property type="match status" value="1"/>
</dbReference>
<dbReference type="AlphaFoldDB" id="A0A1Y2EWR9"/>
<proteinExistence type="inferred from homology"/>